<dbReference type="GeneID" id="80399322"/>
<evidence type="ECO:0000256" key="8">
    <source>
        <dbReference type="ARBA" id="ARBA00048744"/>
    </source>
</evidence>
<feature type="binding site" evidence="9">
    <location>
        <position position="325"/>
    </location>
    <ligand>
        <name>Mg(2+)</name>
        <dbReference type="ChEBI" id="CHEBI:18420"/>
        <label>2</label>
    </ligand>
</feature>
<organism evidence="11 12">
    <name type="scientific">ssRNA phage SRR7473382_4</name>
    <dbReference type="NCBI Taxonomy" id="2786629"/>
    <lineage>
        <taxon>Viruses</taxon>
        <taxon>Riboviria</taxon>
        <taxon>Orthornavirae</taxon>
        <taxon>Lenarviricota</taxon>
        <taxon>Leviviricetes</taxon>
        <taxon>Norzivirales</taxon>
        <taxon>Solspiviridae</taxon>
        <taxon>Puhrivirus</taxon>
        <taxon>Puhrivirus limivivens</taxon>
    </lineage>
</organism>
<dbReference type="GO" id="GO:0003968">
    <property type="term" value="F:RNA-directed RNA polymerase activity"/>
    <property type="evidence" value="ECO:0007669"/>
    <property type="project" value="UniProtKB-KW"/>
</dbReference>
<feature type="binding site" evidence="9">
    <location>
        <position position="409"/>
    </location>
    <ligand>
        <name>Mg(2+)</name>
        <dbReference type="ChEBI" id="CHEBI:18420"/>
        <label>2</label>
    </ligand>
</feature>
<keyword evidence="9" id="KW-0460">Magnesium</keyword>
<evidence type="ECO:0000259" key="10">
    <source>
        <dbReference type="PROSITE" id="PS50522"/>
    </source>
</evidence>
<dbReference type="Proteomes" id="UP000678883">
    <property type="component" value="Segment"/>
</dbReference>
<dbReference type="EC" id="2.7.7.48" evidence="1"/>
<dbReference type="GO" id="GO:0046872">
    <property type="term" value="F:metal ion binding"/>
    <property type="evidence" value="ECO:0007669"/>
    <property type="project" value="UniProtKB-KW"/>
</dbReference>
<evidence type="ECO:0000256" key="2">
    <source>
        <dbReference type="ARBA" id="ARBA00022484"/>
    </source>
</evidence>
<evidence type="ECO:0000256" key="5">
    <source>
        <dbReference type="ARBA" id="ARBA00022741"/>
    </source>
</evidence>
<feature type="binding site" evidence="9">
    <location>
        <position position="408"/>
    </location>
    <ligand>
        <name>Mg(2+)</name>
        <dbReference type="ChEBI" id="CHEBI:18420"/>
        <label>2</label>
    </ligand>
</feature>
<dbReference type="EMBL" id="BK014074">
    <property type="protein sequence ID" value="DAD52337.1"/>
    <property type="molecule type" value="Genomic_RNA"/>
</dbReference>
<dbReference type="KEGG" id="vg:80399322"/>
<dbReference type="GO" id="GO:0000166">
    <property type="term" value="F:nucleotide binding"/>
    <property type="evidence" value="ECO:0007669"/>
    <property type="project" value="UniProtKB-KW"/>
</dbReference>
<keyword evidence="5" id="KW-0547">Nucleotide-binding</keyword>
<keyword evidence="6" id="KW-0693">Viral RNA replication</keyword>
<dbReference type="RefSeq" id="YP_010770109.1">
    <property type="nucleotide sequence ID" value="NC_074165.1"/>
</dbReference>
<evidence type="ECO:0000256" key="1">
    <source>
        <dbReference type="ARBA" id="ARBA00012494"/>
    </source>
</evidence>
<accession>A0A8S5L3U0</accession>
<keyword evidence="4" id="KW-0548">Nucleotidyltransferase</keyword>
<sequence length="594" mass="67508">MFSWKRLKRSEAVIQRRGSEAYANLLSTLVRSNQPLFDNAQELEGFIASRDWASLFKWADSVSPTEYGDPARYFAASQLSALVLKYPFTPIELAGLDPEGSAVRKFNHAEVRCGRINQRFRALISSERPGVTTARSLRPRQDPYYDVTCVVRAWMKRTFGAEPNLPTIYDLCDFGPGASVGVHGNATNIGRKLLSERWSVTPTALPYAINAMRSNFHVQELLSKKSEGGSIVCLDDAAFVASIRDRCVLVDHNNITFVPKTAKSFRTIAIEPLLNGYLQKGVDKFMRQRLYRRTRVNLDLRDQSRNSAMALEGSNEGFNPYVTIDLSSASDSVSTEVVRHVLPPAWFDFLSQIRSPAYELYGKVKPYNKFTSMGNGFCFPLETAIFAALTHAACIITKNPVDYRVYGDDIICRQSVALVVLELLKYYGFKANPDKTFLFGPFRESCGKDYFGGEDVRPVYLDERLESLRSFFVLHNSSLGSPIKEVFWNEARNQLRQGVPLDVRFMRPHEGSPDSAFTVPHDIFMGCSHKLWSRHEHRWRYREVIDNAVRDEFRHDSRKLVEYIAVLRGSSSACPLALRRTTRTRVRWSCVPHA</sequence>
<dbReference type="PROSITE" id="PS50522">
    <property type="entry name" value="RDRP_PHAGE"/>
    <property type="match status" value="1"/>
</dbReference>
<evidence type="ECO:0000256" key="6">
    <source>
        <dbReference type="ARBA" id="ARBA00022953"/>
    </source>
</evidence>
<keyword evidence="12" id="KW-1185">Reference proteome</keyword>
<evidence type="ECO:0000313" key="12">
    <source>
        <dbReference type="Proteomes" id="UP000678883"/>
    </source>
</evidence>
<evidence type="ECO:0000256" key="7">
    <source>
        <dbReference type="ARBA" id="ARBA00030248"/>
    </source>
</evidence>
<keyword evidence="2 11" id="KW-0696">RNA-directed RNA polymerase</keyword>
<protein>
    <recommendedName>
        <fullName evidence="1">RNA-directed RNA polymerase</fullName>
        <ecNumber evidence="1">2.7.7.48</ecNumber>
    </recommendedName>
    <alternativeName>
        <fullName evidence="7">RNA replicase beta chain</fullName>
    </alternativeName>
</protein>
<evidence type="ECO:0000313" key="11">
    <source>
        <dbReference type="EMBL" id="DAD52337.1"/>
    </source>
</evidence>
<dbReference type="InterPro" id="IPR007096">
    <property type="entry name" value="RNA-dir_Rpol_cat_phage"/>
</dbReference>
<gene>
    <name evidence="11" type="primary">SRR7473382_4_5</name>
</gene>
<proteinExistence type="predicted"/>
<dbReference type="Pfam" id="PF03431">
    <property type="entry name" value="RNA_replicase_B"/>
    <property type="match status" value="1"/>
</dbReference>
<comment type="cofactor">
    <cofactor evidence="9">
        <name>Mg(2+)</name>
        <dbReference type="ChEBI" id="CHEBI:18420"/>
    </cofactor>
    <text evidence="9">Binds 2 Mg(2+) per subunit.</text>
</comment>
<dbReference type="SUPFAM" id="SSF56672">
    <property type="entry name" value="DNA/RNA polymerases"/>
    <property type="match status" value="1"/>
</dbReference>
<evidence type="ECO:0000256" key="4">
    <source>
        <dbReference type="ARBA" id="ARBA00022695"/>
    </source>
</evidence>
<evidence type="ECO:0000256" key="9">
    <source>
        <dbReference type="PIRSR" id="PIRSR605093-1"/>
    </source>
</evidence>
<keyword evidence="9" id="KW-0479">Metal-binding</keyword>
<comment type="catalytic activity">
    <reaction evidence="8">
        <text>RNA(n) + a ribonucleoside 5'-triphosphate = RNA(n+1) + diphosphate</text>
        <dbReference type="Rhea" id="RHEA:21248"/>
        <dbReference type="Rhea" id="RHEA-COMP:14527"/>
        <dbReference type="Rhea" id="RHEA-COMP:17342"/>
        <dbReference type="ChEBI" id="CHEBI:33019"/>
        <dbReference type="ChEBI" id="CHEBI:61557"/>
        <dbReference type="ChEBI" id="CHEBI:140395"/>
        <dbReference type="EC" id="2.7.7.48"/>
    </reaction>
</comment>
<dbReference type="GO" id="GO:0039694">
    <property type="term" value="P:viral RNA genome replication"/>
    <property type="evidence" value="ECO:0007669"/>
    <property type="project" value="InterPro"/>
</dbReference>
<dbReference type="InterPro" id="IPR005093">
    <property type="entry name" value="RNArep_beta"/>
</dbReference>
<reference evidence="11" key="1">
    <citation type="submission" date="2020-09" db="EMBL/GenBank/DDBJ databases">
        <title>Leviviricetes taxonomy.</title>
        <authorList>
            <person name="Stockdale S.R."/>
            <person name="Callanan J."/>
            <person name="Adriaenssens E.M."/>
            <person name="Kuhn J.H."/>
            <person name="Rumnieks J."/>
            <person name="Shkoporov A."/>
            <person name="Draper L.A."/>
            <person name="Ross P."/>
            <person name="Hill C."/>
        </authorList>
    </citation>
    <scope>NUCLEOTIDE SEQUENCE</scope>
</reference>
<name>A0A8S5L3U0_9VIRU</name>
<keyword evidence="3" id="KW-0808">Transferase</keyword>
<dbReference type="InterPro" id="IPR043502">
    <property type="entry name" value="DNA/RNA_pol_sf"/>
</dbReference>
<evidence type="ECO:0000256" key="3">
    <source>
        <dbReference type="ARBA" id="ARBA00022679"/>
    </source>
</evidence>
<feature type="domain" description="RdRp catalytic" evidence="10">
    <location>
        <begin position="310"/>
        <end position="440"/>
    </location>
</feature>